<accession>A0A0C1GXU9</accession>
<dbReference type="Pfam" id="PF05050">
    <property type="entry name" value="Methyltransf_21"/>
    <property type="match status" value="1"/>
</dbReference>
<gene>
    <name evidence="2" type="ORF">MCC93_07820</name>
    <name evidence="3" type="ORF">MON37_01545</name>
</gene>
<keyword evidence="3" id="KW-0808">Transferase</keyword>
<dbReference type="Proteomes" id="UP000031390">
    <property type="component" value="Unassembled WGS sequence"/>
</dbReference>
<dbReference type="Proteomes" id="UP000829504">
    <property type="component" value="Chromosome"/>
</dbReference>
<sequence length="114" mass="13353">MLKIDAKGFESHVLNGAKRLIEQHKPIIFAEAQPDNCLDLIRHFERMDYRCYWFASHRYQEDNFFRRPESLSGVDLNLACFHRDAAPSLPEKLSASVDSNLDFIPLVTREMLER</sequence>
<dbReference type="SUPFAM" id="SSF53335">
    <property type="entry name" value="S-adenosyl-L-methionine-dependent methyltransferases"/>
    <property type="match status" value="1"/>
</dbReference>
<dbReference type="Gene3D" id="3.40.50.150">
    <property type="entry name" value="Vaccinia Virus protein VP39"/>
    <property type="match status" value="1"/>
</dbReference>
<dbReference type="InterPro" id="IPR006342">
    <property type="entry name" value="FkbM_mtfrase"/>
</dbReference>
<reference evidence="3 5" key="2">
    <citation type="submission" date="2022-03" db="EMBL/GenBank/DDBJ databases">
        <title>Genome sequencing of Morococcus cerebrosus.</title>
        <authorList>
            <person name="Baek M.-G."/>
            <person name="Yi H."/>
        </authorList>
    </citation>
    <scope>NUCLEOTIDE SEQUENCE [LARGE SCALE GENOMIC DNA]</scope>
    <source>
        <strain evidence="3 5">CIP 81.93</strain>
    </source>
</reference>
<feature type="domain" description="Methyltransferase FkbM" evidence="1">
    <location>
        <begin position="2"/>
        <end position="51"/>
    </location>
</feature>
<dbReference type="PATRIC" id="fig|1056807.3.peg.754"/>
<dbReference type="GO" id="GO:0008168">
    <property type="term" value="F:methyltransferase activity"/>
    <property type="evidence" value="ECO:0007669"/>
    <property type="project" value="UniProtKB-KW"/>
</dbReference>
<proteinExistence type="predicted"/>
<dbReference type="GO" id="GO:0032259">
    <property type="term" value="P:methylation"/>
    <property type="evidence" value="ECO:0007669"/>
    <property type="project" value="UniProtKB-KW"/>
</dbReference>
<evidence type="ECO:0000313" key="2">
    <source>
        <dbReference type="EMBL" id="KIC10211.1"/>
    </source>
</evidence>
<evidence type="ECO:0000259" key="1">
    <source>
        <dbReference type="Pfam" id="PF05050"/>
    </source>
</evidence>
<dbReference type="AlphaFoldDB" id="A0A0C1GXU9"/>
<evidence type="ECO:0000313" key="3">
    <source>
        <dbReference type="EMBL" id="UNV87652.1"/>
    </source>
</evidence>
<protein>
    <submittedName>
        <fullName evidence="3">FkbM family methyltransferase</fullName>
    </submittedName>
</protein>
<evidence type="ECO:0000313" key="4">
    <source>
        <dbReference type="Proteomes" id="UP000031390"/>
    </source>
</evidence>
<dbReference type="EMBL" id="JUFZ01000030">
    <property type="protein sequence ID" value="KIC10211.1"/>
    <property type="molecule type" value="Genomic_DNA"/>
</dbReference>
<evidence type="ECO:0000313" key="5">
    <source>
        <dbReference type="Proteomes" id="UP000829504"/>
    </source>
</evidence>
<keyword evidence="3" id="KW-0489">Methyltransferase</keyword>
<dbReference type="InterPro" id="IPR029063">
    <property type="entry name" value="SAM-dependent_MTases_sf"/>
</dbReference>
<dbReference type="RefSeq" id="WP_209323754.1">
    <property type="nucleotide sequence ID" value="NZ_CP094242.1"/>
</dbReference>
<organism evidence="2 4">
    <name type="scientific">Morococcus cerebrosus</name>
    <dbReference type="NCBI Taxonomy" id="1056807"/>
    <lineage>
        <taxon>Bacteria</taxon>
        <taxon>Pseudomonadati</taxon>
        <taxon>Pseudomonadota</taxon>
        <taxon>Betaproteobacteria</taxon>
        <taxon>Neisseriales</taxon>
        <taxon>Neisseriaceae</taxon>
        <taxon>Morococcus</taxon>
    </lineage>
</organism>
<keyword evidence="5" id="KW-1185">Reference proteome</keyword>
<name>A0A0C1GXU9_9NEIS</name>
<dbReference type="EMBL" id="CP094242">
    <property type="protein sequence ID" value="UNV87652.1"/>
    <property type="molecule type" value="Genomic_DNA"/>
</dbReference>
<reference evidence="2 4" key="1">
    <citation type="submission" date="2014-12" db="EMBL/GenBank/DDBJ databases">
        <title>Genome sequence of Morococcus cerebrosus.</title>
        <authorList>
            <person name="Shin S.-K."/>
            <person name="Yi H."/>
        </authorList>
    </citation>
    <scope>NUCLEOTIDE SEQUENCE [LARGE SCALE GENOMIC DNA]</scope>
    <source>
        <strain evidence="2 4">CIP 81.93</strain>
    </source>
</reference>